<comment type="cofactor">
    <cofactor evidence="8">
        <name>Cu cation</name>
        <dbReference type="ChEBI" id="CHEBI:23378"/>
    </cofactor>
    <text evidence="8">Binds 1 copper ion per subunit.</text>
</comment>
<keyword evidence="12" id="KW-1185">Reference proteome</keyword>
<dbReference type="Gene3D" id="2.60.40.420">
    <property type="entry name" value="Cupredoxins - blue copper proteins"/>
    <property type="match status" value="1"/>
</dbReference>
<dbReference type="GO" id="GO:0042597">
    <property type="term" value="C:periplasmic space"/>
    <property type="evidence" value="ECO:0007669"/>
    <property type="project" value="UniProtKB-SubCell"/>
</dbReference>
<feature type="domain" description="Blue (type 1) copper" evidence="10">
    <location>
        <begin position="27"/>
        <end position="112"/>
    </location>
</feature>
<evidence type="ECO:0000259" key="10">
    <source>
        <dbReference type="Pfam" id="PF00127"/>
    </source>
</evidence>
<protein>
    <recommendedName>
        <fullName evidence="7">Pseudoazurin</fullName>
    </recommendedName>
</protein>
<dbReference type="AlphaFoldDB" id="A0A437Q7U7"/>
<keyword evidence="4" id="KW-0574">Periplasm</keyword>
<dbReference type="GO" id="GO:0005507">
    <property type="term" value="F:copper ion binding"/>
    <property type="evidence" value="ECO:0007669"/>
    <property type="project" value="UniProtKB-UniRule"/>
</dbReference>
<feature type="signal peptide" evidence="9">
    <location>
        <begin position="1"/>
        <end position="21"/>
    </location>
</feature>
<dbReference type="InterPro" id="IPR012745">
    <property type="entry name" value="Pseudoazurin"/>
</dbReference>
<dbReference type="Pfam" id="PF00127">
    <property type="entry name" value="Copper-bind"/>
    <property type="match status" value="1"/>
</dbReference>
<comment type="subcellular location">
    <subcellularLocation>
        <location evidence="1">Periplasm</location>
    </subcellularLocation>
</comment>
<name>A0A437Q7U7_9GAMM</name>
<evidence type="ECO:0000256" key="8">
    <source>
        <dbReference type="PIRSR" id="PIRSR602386-1"/>
    </source>
</evidence>
<dbReference type="Proteomes" id="UP000282818">
    <property type="component" value="Unassembled WGS sequence"/>
</dbReference>
<evidence type="ECO:0000256" key="3">
    <source>
        <dbReference type="ARBA" id="ARBA00022723"/>
    </source>
</evidence>
<evidence type="ECO:0000256" key="4">
    <source>
        <dbReference type="ARBA" id="ARBA00022764"/>
    </source>
</evidence>
<feature type="chain" id="PRO_5019301885" description="Pseudoazurin" evidence="9">
    <location>
        <begin position="22"/>
        <end position="148"/>
    </location>
</feature>
<feature type="binding site" evidence="8">
    <location>
        <position position="107"/>
    </location>
    <ligand>
        <name>Cu cation</name>
        <dbReference type="ChEBI" id="CHEBI:23378"/>
    </ligand>
</feature>
<gene>
    <name evidence="11" type="ORF">EOE65_09895</name>
</gene>
<feature type="binding site" evidence="8">
    <location>
        <position position="99"/>
    </location>
    <ligand>
        <name>Cu cation</name>
        <dbReference type="ChEBI" id="CHEBI:23378"/>
    </ligand>
</feature>
<evidence type="ECO:0000256" key="1">
    <source>
        <dbReference type="ARBA" id="ARBA00004418"/>
    </source>
</evidence>
<keyword evidence="6 8" id="KW-0186">Copper</keyword>
<dbReference type="GO" id="GO:0009055">
    <property type="term" value="F:electron transfer activity"/>
    <property type="evidence" value="ECO:0007669"/>
    <property type="project" value="InterPro"/>
</dbReference>
<dbReference type="EMBL" id="SACQ01000004">
    <property type="protein sequence ID" value="RVU30621.1"/>
    <property type="molecule type" value="Genomic_DNA"/>
</dbReference>
<evidence type="ECO:0000256" key="2">
    <source>
        <dbReference type="ARBA" id="ARBA00022448"/>
    </source>
</evidence>
<evidence type="ECO:0000256" key="7">
    <source>
        <dbReference type="NCBIfam" id="TIGR02375"/>
    </source>
</evidence>
<keyword evidence="5" id="KW-0249">Electron transport</keyword>
<reference evidence="11 12" key="1">
    <citation type="submission" date="2019-01" db="EMBL/GenBank/DDBJ databases">
        <authorList>
            <person name="Chen W.-M."/>
        </authorList>
    </citation>
    <scope>NUCLEOTIDE SEQUENCE [LARGE SCALE GENOMIC DNA]</scope>
    <source>
        <strain evidence="11 12">HPM-16</strain>
    </source>
</reference>
<keyword evidence="2" id="KW-0813">Transport</keyword>
<sequence>MNRKIFTATAALMLSSQLVFAAEHTVQMKNVGADGTMVFEPAVLNVAVGDTVHFEPTDMAHNSESVTNLIPEGSAGWKGAMNQKVSFTVDKEGVYVYKCTPHTIMGMVGVVVAGSPTNLEEIKTQSASLSATFVMNKDRLTNYLNQVK</sequence>
<evidence type="ECO:0000313" key="12">
    <source>
        <dbReference type="Proteomes" id="UP000282818"/>
    </source>
</evidence>
<proteinExistence type="predicted"/>
<dbReference type="InterPro" id="IPR008972">
    <property type="entry name" value="Cupredoxin"/>
</dbReference>
<dbReference type="NCBIfam" id="TIGR02375">
    <property type="entry name" value="pseudoazurin"/>
    <property type="match status" value="1"/>
</dbReference>
<accession>A0A437Q7U7</accession>
<evidence type="ECO:0000256" key="9">
    <source>
        <dbReference type="SAM" id="SignalP"/>
    </source>
</evidence>
<feature type="binding site" evidence="8">
    <location>
        <position position="102"/>
    </location>
    <ligand>
        <name>Cu cation</name>
        <dbReference type="ChEBI" id="CHEBI:23378"/>
    </ligand>
</feature>
<dbReference type="InterPro" id="IPR000923">
    <property type="entry name" value="BlueCu_1"/>
</dbReference>
<dbReference type="PRINTS" id="PR00156">
    <property type="entry name" value="COPPERBLUE"/>
</dbReference>
<comment type="caution">
    <text evidence="11">The sequence shown here is derived from an EMBL/GenBank/DDBJ whole genome shotgun (WGS) entry which is preliminary data.</text>
</comment>
<dbReference type="InterPro" id="IPR001235">
    <property type="entry name" value="Copper_blue_Plastocyanin"/>
</dbReference>
<evidence type="ECO:0000256" key="6">
    <source>
        <dbReference type="ARBA" id="ARBA00023008"/>
    </source>
</evidence>
<evidence type="ECO:0000256" key="5">
    <source>
        <dbReference type="ARBA" id="ARBA00022982"/>
    </source>
</evidence>
<dbReference type="RefSeq" id="WP_127694156.1">
    <property type="nucleotide sequence ID" value="NZ_SACQ01000004.1"/>
</dbReference>
<feature type="binding site" evidence="8">
    <location>
        <position position="61"/>
    </location>
    <ligand>
        <name>Cu cation</name>
        <dbReference type="ChEBI" id="CHEBI:23378"/>
    </ligand>
</feature>
<keyword evidence="3 8" id="KW-0479">Metal-binding</keyword>
<dbReference type="SUPFAM" id="SSF49503">
    <property type="entry name" value="Cupredoxins"/>
    <property type="match status" value="1"/>
</dbReference>
<dbReference type="InterPro" id="IPR002386">
    <property type="entry name" value="Amicyanin/Pseudoazurin"/>
</dbReference>
<dbReference type="CDD" id="cd04218">
    <property type="entry name" value="Pseudoazurin"/>
    <property type="match status" value="1"/>
</dbReference>
<evidence type="ECO:0000313" key="11">
    <source>
        <dbReference type="EMBL" id="RVU30621.1"/>
    </source>
</evidence>
<organism evidence="11 12">
    <name type="scientific">Neptunomonas marina</name>
    <dbReference type="NCBI Taxonomy" id="1815562"/>
    <lineage>
        <taxon>Bacteria</taxon>
        <taxon>Pseudomonadati</taxon>
        <taxon>Pseudomonadota</taxon>
        <taxon>Gammaproteobacteria</taxon>
        <taxon>Oceanospirillales</taxon>
        <taxon>Oceanospirillaceae</taxon>
        <taxon>Neptunomonas</taxon>
    </lineage>
</organism>
<keyword evidence="9" id="KW-0732">Signal</keyword>
<dbReference type="PRINTS" id="PR00155">
    <property type="entry name" value="AMICYANIN"/>
</dbReference>